<sequence length="1397" mass="153401">MPRFFLHFAIFVGLAVLPFAEARATDKQLLNAIIGGGLRVLLDNGGGGPPASPRNRERTSRDHSTNQPVEITDDEEPPLTRQEMRNMQSALSDLGFDVGKADGRGGVKTGRAVAKFLSDRGLDPYQTSVHTAYQMITDAADGADAQLLSNPSPDAMTEETSSKPVAEANLEDPGLILDWDDNGPAARDEFKRLGREFVRRIATADASLLEDDQRMASWLRAFSSQGYGIWPSPEMDSLAKKYSDGTEFDRQAALGSFRQFLQANATAEPMQILRIRRISVGPYDFEKQAFPIDNFDKPDVVSSELFFRWSDFPNVYGEDNNWQAIDSVPFAKDHAEEIAARLAKSQRIVDVSAVVTLSDFKIENSSGRRGIVAKAEIQKVSLHFRDRDPGKRLGEVFADITAPDVPADSSMSQTPAAKDAFESWVRLGVPVANGRLFMESESDSTPALRKAWDLLLLASLNKPLDSLNSVHYFSRLYLSKGEFASLFGRNTSSEAMSRLRNDVFRIRDIIGKFNQSFRSGLVSQSPQLPVSMTLLGRVGLGAYNFETHSFPIAGFGSASLSDLHVRLNLSQGLPMVETDLVKLPTELPMKEQDARRLNRLAVNGSFSSRLDLFSAITFELDGLGSVTDPSSSSQMWSYNGASTNELRSAPSGQVTRLQIFEDRERKRLIADIPLDSYRPKAAVQKEQPGTAVPAGLRISRWNIAALTQKLGAGDEILSRIIEASTPYRNANEFERADVKEQMTRLAAQAVPDTTKPMFLMGQVQLGEYGEGAFPIVKWSFSVTLETDRPQIDGSVLSIAAENSDALLSFKASKDIAPLLAKTGPGRVYSALFRIRPLRSERLDGTQSPFTRLDVAIDEVLLLYPGGEDRVIASSRAIAPGNSANDIRPALLSSPEKAVVALQPDRMPLTPETVALMLSKYSGTEPDDRALSWLLKERWNVESAGNRPEDRFQSQTSAWGRFFPDNYHPLSDKDVERLLPIFRHWNASRLEHMPNKLIYDDTNNYSSPYANFTDSPRYYAPVMAQLGIAKAKFSGGASPFDVVTVDGMNVGGGGIMGLRRELNSNARFDAFMLVPNLPLPKNGYGEAMSLYMDIRNVAVGAGPDGLPQLALDVSPTEVRWWGAGSAVSERPQIGTFKLEAAKPVQPTVYKDLDIVGLRLGKSQIEAEKILSDHMKMANILELRSESVGTNVVGESARLYISDDGMDLITVLYGPTALDPKVYGVTRTLNFALNSFSKAQAYEALIEKYGPLLDESRWRWGETANDTYCADLSGNDRLNWIGAKVISGSTPQIGGMTNEQMAADPAVALTARIARRAASARWGQDLAQGIDYKDCTEVVVAEFQELSTLGFAGEKIPEGETIVLSTWLMDHAKHRAAFEAARTAPVVSNPAKPPANLKL</sequence>
<dbReference type="Proteomes" id="UP000471705">
    <property type="component" value="Unassembled WGS sequence"/>
</dbReference>
<proteinExistence type="predicted"/>
<name>A0A7K3VK78_RHILE</name>
<evidence type="ECO:0000256" key="1">
    <source>
        <dbReference type="SAM" id="MobiDB-lite"/>
    </source>
</evidence>
<organism evidence="3 4">
    <name type="scientific">Rhizobium leguminosarum</name>
    <dbReference type="NCBI Taxonomy" id="384"/>
    <lineage>
        <taxon>Bacteria</taxon>
        <taxon>Pseudomonadati</taxon>
        <taxon>Pseudomonadota</taxon>
        <taxon>Alphaproteobacteria</taxon>
        <taxon>Hyphomicrobiales</taxon>
        <taxon>Rhizobiaceae</taxon>
        <taxon>Rhizobium/Agrobacterium group</taxon>
        <taxon>Rhizobium</taxon>
    </lineage>
</organism>
<evidence type="ECO:0000256" key="2">
    <source>
        <dbReference type="SAM" id="SignalP"/>
    </source>
</evidence>
<gene>
    <name evidence="3" type="ORF">GR257_20180</name>
</gene>
<evidence type="ECO:0000313" key="3">
    <source>
        <dbReference type="EMBL" id="NEK17162.1"/>
    </source>
</evidence>
<feature type="region of interest" description="Disordered" evidence="1">
    <location>
        <begin position="44"/>
        <end position="77"/>
    </location>
</feature>
<feature type="chain" id="PRO_5029668892" description="Peptidoglycan binding-like domain-containing protein" evidence="2">
    <location>
        <begin position="25"/>
        <end position="1397"/>
    </location>
</feature>
<accession>A0A7K3VK78</accession>
<comment type="caution">
    <text evidence="3">The sequence shown here is derived from an EMBL/GenBank/DDBJ whole genome shotgun (WGS) entry which is preliminary data.</text>
</comment>
<dbReference type="EMBL" id="WUFV01000012">
    <property type="protein sequence ID" value="NEK17162.1"/>
    <property type="molecule type" value="Genomic_DNA"/>
</dbReference>
<evidence type="ECO:0000313" key="4">
    <source>
        <dbReference type="Proteomes" id="UP000471705"/>
    </source>
</evidence>
<evidence type="ECO:0008006" key="5">
    <source>
        <dbReference type="Google" id="ProtNLM"/>
    </source>
</evidence>
<feature type="compositionally biased region" description="Basic and acidic residues" evidence="1">
    <location>
        <begin position="54"/>
        <end position="64"/>
    </location>
</feature>
<protein>
    <recommendedName>
        <fullName evidence="5">Peptidoglycan binding-like domain-containing protein</fullName>
    </recommendedName>
</protein>
<keyword evidence="2" id="KW-0732">Signal</keyword>
<feature type="signal peptide" evidence="2">
    <location>
        <begin position="1"/>
        <end position="24"/>
    </location>
</feature>
<reference evidence="3 4" key="1">
    <citation type="submission" date="2019-12" db="EMBL/GenBank/DDBJ databases">
        <title>Rhizobium genotypes associated with high levels of biological nitrogen fixation by grain legumes in a temperate-maritime cropping system.</title>
        <authorList>
            <person name="Maluk M."/>
            <person name="Francesc Ferrando Molina F."/>
            <person name="Lopez Del Egido L."/>
            <person name="Lafos M."/>
            <person name="Langarica-Fuentes A."/>
            <person name="Gebre Yohannes G."/>
            <person name="Young M.W."/>
            <person name="Martin P."/>
            <person name="Gantlett R."/>
            <person name="Kenicer G."/>
            <person name="Hawes C."/>
            <person name="Begg G.S."/>
            <person name="Quilliam R.S."/>
            <person name="Squire G.R."/>
            <person name="Poole P.S."/>
            <person name="Young P.W."/>
            <person name="Iannetta P.M."/>
            <person name="James E.K."/>
        </authorList>
    </citation>
    <scope>NUCLEOTIDE SEQUENCE [LARGE SCALE GENOMIC DNA]</scope>
    <source>
        <strain evidence="3 4">JHI54</strain>
    </source>
</reference>
<dbReference type="RefSeq" id="WP_164047858.1">
    <property type="nucleotide sequence ID" value="NZ_WUFV01000012.1"/>
</dbReference>